<dbReference type="CDD" id="cd04301">
    <property type="entry name" value="NAT_SF"/>
    <property type="match status" value="1"/>
</dbReference>
<evidence type="ECO:0000313" key="5">
    <source>
        <dbReference type="Proteomes" id="UP000677804"/>
    </source>
</evidence>
<dbReference type="InterPro" id="IPR050832">
    <property type="entry name" value="Bact_Acetyltransf"/>
</dbReference>
<dbReference type="SUPFAM" id="SSF55729">
    <property type="entry name" value="Acyl-CoA N-acyltransferases (Nat)"/>
    <property type="match status" value="1"/>
</dbReference>
<dbReference type="Gene3D" id="3.40.630.30">
    <property type="match status" value="1"/>
</dbReference>
<evidence type="ECO:0000313" key="4">
    <source>
        <dbReference type="EMBL" id="QVI62268.1"/>
    </source>
</evidence>
<dbReference type="Pfam" id="PF00583">
    <property type="entry name" value="Acetyltransf_1"/>
    <property type="match status" value="1"/>
</dbReference>
<feature type="domain" description="N-acetyltransferase" evidence="3">
    <location>
        <begin position="14"/>
        <end position="162"/>
    </location>
</feature>
<organism evidence="4 5">
    <name type="scientific">Cellulomonas wangleii</name>
    <dbReference type="NCBI Taxonomy" id="2816956"/>
    <lineage>
        <taxon>Bacteria</taxon>
        <taxon>Bacillati</taxon>
        <taxon>Actinomycetota</taxon>
        <taxon>Actinomycetes</taxon>
        <taxon>Micrococcales</taxon>
        <taxon>Cellulomonadaceae</taxon>
        <taxon>Cellulomonas</taxon>
    </lineage>
</organism>
<keyword evidence="1" id="KW-0808">Transferase</keyword>
<evidence type="ECO:0000259" key="3">
    <source>
        <dbReference type="PROSITE" id="PS51186"/>
    </source>
</evidence>
<dbReference type="PANTHER" id="PTHR43877">
    <property type="entry name" value="AMINOALKYLPHOSPHONATE N-ACETYLTRANSFERASE-RELATED-RELATED"/>
    <property type="match status" value="1"/>
</dbReference>
<evidence type="ECO:0000256" key="1">
    <source>
        <dbReference type="ARBA" id="ARBA00022679"/>
    </source>
</evidence>
<name>A0ABX8D5E2_9CELL</name>
<gene>
    <name evidence="4" type="ORF">KG103_17985</name>
</gene>
<sequence length="174" mass="18875">MDVHPQQATAADATAIHALRRSLEDWMATRGIDQWPVGSVPAERIAAQVADGQWWVVRDDDGLRGVVRVVATDPEYWGDDDAPALYVHGLMVARRAAGTGLGRALVEWVGERARAAGATWLRLDHRASNPHLDDVYRSWGFEPVGVTDRPGFAVVLMQRPVHGGTAPGDVPSSP</sequence>
<reference evidence="4 5" key="1">
    <citation type="submission" date="2021-05" db="EMBL/GenBank/DDBJ databases">
        <title>Novel species in genus Cellulomonas.</title>
        <authorList>
            <person name="Zhang G."/>
        </authorList>
    </citation>
    <scope>NUCLEOTIDE SEQUENCE [LARGE SCALE GENOMIC DNA]</scope>
    <source>
        <strain evidence="5">zg-ZUI222</strain>
    </source>
</reference>
<proteinExistence type="predicted"/>
<dbReference type="Proteomes" id="UP000677804">
    <property type="component" value="Chromosome"/>
</dbReference>
<dbReference type="PROSITE" id="PS51186">
    <property type="entry name" value="GNAT"/>
    <property type="match status" value="1"/>
</dbReference>
<accession>A0ABX8D5E2</accession>
<dbReference type="InterPro" id="IPR016181">
    <property type="entry name" value="Acyl_CoA_acyltransferase"/>
</dbReference>
<keyword evidence="2" id="KW-0012">Acyltransferase</keyword>
<dbReference type="InterPro" id="IPR000182">
    <property type="entry name" value="GNAT_dom"/>
</dbReference>
<dbReference type="EMBL" id="CP074405">
    <property type="protein sequence ID" value="QVI62268.1"/>
    <property type="molecule type" value="Genomic_DNA"/>
</dbReference>
<keyword evidence="5" id="KW-1185">Reference proteome</keyword>
<evidence type="ECO:0000256" key="2">
    <source>
        <dbReference type="ARBA" id="ARBA00023315"/>
    </source>
</evidence>
<protein>
    <submittedName>
        <fullName evidence="4">GNAT family N-acetyltransferase</fullName>
    </submittedName>
</protein>
<dbReference type="RefSeq" id="WP_207339833.1">
    <property type="nucleotide sequence ID" value="NZ_CP074405.1"/>
</dbReference>